<evidence type="ECO:0000313" key="2">
    <source>
        <dbReference type="Proteomes" id="UP000567293"/>
    </source>
</evidence>
<proteinExistence type="predicted"/>
<sequence length="183" mass="21187">MSLSVQERAEYVATFRFIHVFLMETLARWVPQTPELEVKVLFGRHIWDLAQQADGLGRRGYELRAPLQFSLRPFESYVEVLEEFARTDATSQKIHGFYDVILPGLAARYQKYLERTDRLLDEPTVRVVEKILGEINRMIGESEALRKELPQLRLTDKEWAARLAKREGSEPNIVVRRSSAAIA</sequence>
<gene>
    <name evidence="1" type="ORF">HRJ53_13540</name>
</gene>
<evidence type="ECO:0000313" key="1">
    <source>
        <dbReference type="EMBL" id="MBA0086016.1"/>
    </source>
</evidence>
<dbReference type="Proteomes" id="UP000567293">
    <property type="component" value="Unassembled WGS sequence"/>
</dbReference>
<organism evidence="1 2">
    <name type="scientific">Candidatus Acidiferrum panamense</name>
    <dbReference type="NCBI Taxonomy" id="2741543"/>
    <lineage>
        <taxon>Bacteria</taxon>
        <taxon>Pseudomonadati</taxon>
        <taxon>Acidobacteriota</taxon>
        <taxon>Terriglobia</taxon>
        <taxon>Candidatus Acidiferrales</taxon>
        <taxon>Candidatus Acidiferrum</taxon>
    </lineage>
</organism>
<reference evidence="1" key="1">
    <citation type="submission" date="2020-06" db="EMBL/GenBank/DDBJ databases">
        <title>Legume-microbial interactions unlock mineral nutrients during tropical forest succession.</title>
        <authorList>
            <person name="Epihov D.Z."/>
        </authorList>
    </citation>
    <scope>NUCLEOTIDE SEQUENCE [LARGE SCALE GENOMIC DNA]</scope>
    <source>
        <strain evidence="1">Pan2503</strain>
    </source>
</reference>
<dbReference type="EMBL" id="JACDQQ010001313">
    <property type="protein sequence ID" value="MBA0086016.1"/>
    <property type="molecule type" value="Genomic_DNA"/>
</dbReference>
<keyword evidence="2" id="KW-1185">Reference proteome</keyword>
<name>A0A7V8NRF5_9BACT</name>
<comment type="caution">
    <text evidence="1">The sequence shown here is derived from an EMBL/GenBank/DDBJ whole genome shotgun (WGS) entry which is preliminary data.</text>
</comment>
<accession>A0A7V8NRF5</accession>
<protein>
    <submittedName>
        <fullName evidence="1">Uncharacterized protein</fullName>
    </submittedName>
</protein>
<dbReference type="AlphaFoldDB" id="A0A7V8NRF5"/>